<dbReference type="Proteomes" id="UP001501009">
    <property type="component" value="Unassembled WGS sequence"/>
</dbReference>
<sequence>MIRPGDTATVISKTPLTGTVDGAIGDELGTYLSGLGPTLRNVTSAALAVARIDELGWAPLGGYPGSDVLWPVACLMCGKSVLRFYSHLRRARPAMRHRGCVPQGQHSYLLTALSAHIADTCPCRRGHATTVDDVAQAFEGLQRAVRRDDHGQVVARVRALTGPCPATAARAGAIRALQSASK</sequence>
<evidence type="ECO:0000313" key="1">
    <source>
        <dbReference type="EMBL" id="GAA3835579.1"/>
    </source>
</evidence>
<keyword evidence="2" id="KW-1185">Reference proteome</keyword>
<name>A0ABP7J672_9ACTN</name>
<proteinExistence type="predicted"/>
<evidence type="ECO:0000313" key="2">
    <source>
        <dbReference type="Proteomes" id="UP001501009"/>
    </source>
</evidence>
<reference evidence="2" key="1">
    <citation type="journal article" date="2019" name="Int. J. Syst. Evol. Microbiol.">
        <title>The Global Catalogue of Microorganisms (GCM) 10K type strain sequencing project: providing services to taxonomists for standard genome sequencing and annotation.</title>
        <authorList>
            <consortium name="The Broad Institute Genomics Platform"/>
            <consortium name="The Broad Institute Genome Sequencing Center for Infectious Disease"/>
            <person name="Wu L."/>
            <person name="Ma J."/>
        </authorList>
    </citation>
    <scope>NUCLEOTIDE SEQUENCE [LARGE SCALE GENOMIC DNA]</scope>
    <source>
        <strain evidence="2">JCM 17138</strain>
    </source>
</reference>
<protein>
    <submittedName>
        <fullName evidence="1">Uncharacterized protein</fullName>
    </submittedName>
</protein>
<accession>A0ABP7J672</accession>
<comment type="caution">
    <text evidence="1">The sequence shown here is derived from an EMBL/GenBank/DDBJ whole genome shotgun (WGS) entry which is preliminary data.</text>
</comment>
<gene>
    <name evidence="1" type="ORF">GCM10022403_080390</name>
</gene>
<organism evidence="1 2">
    <name type="scientific">Streptomyces coacervatus</name>
    <dbReference type="NCBI Taxonomy" id="647381"/>
    <lineage>
        <taxon>Bacteria</taxon>
        <taxon>Bacillati</taxon>
        <taxon>Actinomycetota</taxon>
        <taxon>Actinomycetes</taxon>
        <taxon>Kitasatosporales</taxon>
        <taxon>Streptomycetaceae</taxon>
        <taxon>Streptomyces</taxon>
    </lineage>
</organism>
<dbReference type="RefSeq" id="WP_275775936.1">
    <property type="nucleotide sequence ID" value="NZ_BAABDE010000031.1"/>
</dbReference>
<dbReference type="EMBL" id="BAABDE010000031">
    <property type="protein sequence ID" value="GAA3835579.1"/>
    <property type="molecule type" value="Genomic_DNA"/>
</dbReference>